<dbReference type="Pfam" id="PF00989">
    <property type="entry name" value="PAS"/>
    <property type="match status" value="1"/>
</dbReference>
<evidence type="ECO:0000256" key="3">
    <source>
        <dbReference type="ARBA" id="ARBA00022519"/>
    </source>
</evidence>
<evidence type="ECO:0000256" key="1">
    <source>
        <dbReference type="ARBA" id="ARBA00004429"/>
    </source>
</evidence>
<dbReference type="InterPro" id="IPR013767">
    <property type="entry name" value="PAS_fold"/>
</dbReference>
<evidence type="ECO:0000259" key="12">
    <source>
        <dbReference type="PROSITE" id="PS50839"/>
    </source>
</evidence>
<dbReference type="InterPro" id="IPR035965">
    <property type="entry name" value="PAS-like_dom_sf"/>
</dbReference>
<keyword evidence="4" id="KW-0808">Transferase</keyword>
<keyword evidence="9" id="KW-0472">Membrane</keyword>
<keyword evidence="5" id="KW-0812">Transmembrane</keyword>
<dbReference type="Pfam" id="PF00990">
    <property type="entry name" value="GGDEF"/>
    <property type="match status" value="1"/>
</dbReference>
<dbReference type="RefSeq" id="WP_155932044.1">
    <property type="nucleotide sequence ID" value="NZ_WODC01000001.1"/>
</dbReference>
<dbReference type="SMART" id="SM00267">
    <property type="entry name" value="GGDEF"/>
    <property type="match status" value="1"/>
</dbReference>
<evidence type="ECO:0000256" key="7">
    <source>
        <dbReference type="ARBA" id="ARBA00022741"/>
    </source>
</evidence>
<evidence type="ECO:0000313" key="14">
    <source>
        <dbReference type="EMBL" id="MUM76437.1"/>
    </source>
</evidence>
<dbReference type="EMBL" id="WODC01000001">
    <property type="protein sequence ID" value="MUM76437.1"/>
    <property type="molecule type" value="Genomic_DNA"/>
</dbReference>
<evidence type="ECO:0000256" key="9">
    <source>
        <dbReference type="ARBA" id="ARBA00023136"/>
    </source>
</evidence>
<dbReference type="InterPro" id="IPR029787">
    <property type="entry name" value="Nucleotide_cyclase"/>
</dbReference>
<keyword evidence="8" id="KW-1133">Transmembrane helix</keyword>
<dbReference type="GO" id="GO:0016740">
    <property type="term" value="F:transferase activity"/>
    <property type="evidence" value="ECO:0007669"/>
    <property type="project" value="UniProtKB-KW"/>
</dbReference>
<feature type="domain" description="PAS" evidence="10">
    <location>
        <begin position="414"/>
        <end position="461"/>
    </location>
</feature>
<gene>
    <name evidence="14" type="ORF">GKC30_02180</name>
</gene>
<dbReference type="GO" id="GO:0007165">
    <property type="term" value="P:signal transduction"/>
    <property type="evidence" value="ECO:0007669"/>
    <property type="project" value="UniProtKB-ARBA"/>
</dbReference>
<dbReference type="GO" id="GO:0005886">
    <property type="term" value="C:plasma membrane"/>
    <property type="evidence" value="ECO:0007669"/>
    <property type="project" value="UniProtKB-SubCell"/>
</dbReference>
<accession>A0A7K1KK38</accession>
<dbReference type="SMART" id="SM00091">
    <property type="entry name" value="PAS"/>
    <property type="match status" value="3"/>
</dbReference>
<evidence type="ECO:0000256" key="5">
    <source>
        <dbReference type="ARBA" id="ARBA00022692"/>
    </source>
</evidence>
<dbReference type="CDD" id="cd00130">
    <property type="entry name" value="PAS"/>
    <property type="match status" value="3"/>
</dbReference>
<reference evidence="14 15" key="1">
    <citation type="submission" date="2019-11" db="EMBL/GenBank/DDBJ databases">
        <title>Pseudodesulfovibrio alkaliphilus, sp. nov., an alkaliphilic sulfate-reducing bacteria from mud volcano of Taman peninsula, Russia.</title>
        <authorList>
            <person name="Frolova A."/>
            <person name="Merkel A.Y."/>
            <person name="Slobodkin A.I."/>
        </authorList>
    </citation>
    <scope>NUCLEOTIDE SEQUENCE [LARGE SCALE GENOMIC DNA]</scope>
    <source>
        <strain evidence="14 15">F-1</strain>
    </source>
</reference>
<dbReference type="Gene3D" id="3.30.70.270">
    <property type="match status" value="1"/>
</dbReference>
<dbReference type="InterPro" id="IPR000160">
    <property type="entry name" value="GGDEF_dom"/>
</dbReference>
<evidence type="ECO:0000256" key="6">
    <source>
        <dbReference type="ARBA" id="ARBA00022737"/>
    </source>
</evidence>
<dbReference type="PROSITE" id="PS50113">
    <property type="entry name" value="PAC"/>
    <property type="match status" value="3"/>
</dbReference>
<keyword evidence="15" id="KW-1185">Reference proteome</keyword>
<evidence type="ECO:0000256" key="4">
    <source>
        <dbReference type="ARBA" id="ARBA00022679"/>
    </source>
</evidence>
<evidence type="ECO:0000313" key="15">
    <source>
        <dbReference type="Proteomes" id="UP000461162"/>
    </source>
</evidence>
<dbReference type="PROSITE" id="PS50112">
    <property type="entry name" value="PAS"/>
    <property type="match status" value="2"/>
</dbReference>
<dbReference type="GO" id="GO:0000166">
    <property type="term" value="F:nucleotide binding"/>
    <property type="evidence" value="ECO:0007669"/>
    <property type="project" value="UniProtKB-KW"/>
</dbReference>
<comment type="caution">
    <text evidence="14">The sequence shown here is derived from an EMBL/GenBank/DDBJ whole genome shotgun (WGS) entry which is preliminary data.</text>
</comment>
<dbReference type="Gene3D" id="2.10.70.100">
    <property type="match status" value="2"/>
</dbReference>
<dbReference type="InterPro" id="IPR000014">
    <property type="entry name" value="PAS"/>
</dbReference>
<dbReference type="InterPro" id="IPR013655">
    <property type="entry name" value="PAS_fold_3"/>
</dbReference>
<dbReference type="SMART" id="SM00086">
    <property type="entry name" value="PAC"/>
    <property type="match status" value="3"/>
</dbReference>
<dbReference type="PROSITE" id="PS50839">
    <property type="entry name" value="CHASE"/>
    <property type="match status" value="1"/>
</dbReference>
<dbReference type="NCBIfam" id="TIGR00229">
    <property type="entry name" value="sensory_box"/>
    <property type="match status" value="3"/>
</dbReference>
<feature type="domain" description="GGDEF" evidence="13">
    <location>
        <begin position="702"/>
        <end position="834"/>
    </location>
</feature>
<keyword evidence="2" id="KW-1003">Cell membrane</keyword>
<evidence type="ECO:0000259" key="13">
    <source>
        <dbReference type="PROSITE" id="PS50887"/>
    </source>
</evidence>
<dbReference type="PROSITE" id="PS50887">
    <property type="entry name" value="GGDEF"/>
    <property type="match status" value="1"/>
</dbReference>
<dbReference type="SUPFAM" id="SSF55073">
    <property type="entry name" value="Nucleotide cyclase"/>
    <property type="match status" value="1"/>
</dbReference>
<dbReference type="GO" id="GO:0006355">
    <property type="term" value="P:regulation of DNA-templated transcription"/>
    <property type="evidence" value="ECO:0007669"/>
    <property type="project" value="InterPro"/>
</dbReference>
<feature type="domain" description="PAC" evidence="11">
    <location>
        <begin position="492"/>
        <end position="542"/>
    </location>
</feature>
<dbReference type="FunFam" id="3.30.70.270:FF:000001">
    <property type="entry name" value="Diguanylate cyclase domain protein"/>
    <property type="match status" value="1"/>
</dbReference>
<dbReference type="Gene3D" id="3.30.450.20">
    <property type="entry name" value="PAS domain"/>
    <property type="match status" value="3"/>
</dbReference>
<proteinExistence type="predicted"/>
<dbReference type="InterPro" id="IPR000700">
    <property type="entry name" value="PAS-assoc_C"/>
</dbReference>
<dbReference type="CDD" id="cd01949">
    <property type="entry name" value="GGDEF"/>
    <property type="match status" value="1"/>
</dbReference>
<dbReference type="InterPro" id="IPR006189">
    <property type="entry name" value="CHASE_dom"/>
</dbReference>
<feature type="domain" description="PAC" evidence="11">
    <location>
        <begin position="361"/>
        <end position="413"/>
    </location>
</feature>
<evidence type="ECO:0000256" key="2">
    <source>
        <dbReference type="ARBA" id="ARBA00022475"/>
    </source>
</evidence>
<feature type="domain" description="PAS" evidence="10">
    <location>
        <begin position="313"/>
        <end position="358"/>
    </location>
</feature>
<dbReference type="InterPro" id="IPR042240">
    <property type="entry name" value="CHASE_sf"/>
</dbReference>
<feature type="domain" description="CHASE" evidence="12">
    <location>
        <begin position="100"/>
        <end position="241"/>
    </location>
</feature>
<feature type="domain" description="PAC" evidence="11">
    <location>
        <begin position="618"/>
        <end position="670"/>
    </location>
</feature>
<dbReference type="Pfam" id="PF08447">
    <property type="entry name" value="PAS_3"/>
    <property type="match status" value="2"/>
</dbReference>
<dbReference type="FunFam" id="2.10.70.100:FF:000001">
    <property type="entry name" value="Sensory transduction histidine kinase"/>
    <property type="match status" value="1"/>
</dbReference>
<dbReference type="InterPro" id="IPR052155">
    <property type="entry name" value="Biofilm_reg_signaling"/>
</dbReference>
<dbReference type="NCBIfam" id="TIGR00254">
    <property type="entry name" value="GGDEF"/>
    <property type="match status" value="1"/>
</dbReference>
<dbReference type="Proteomes" id="UP000461162">
    <property type="component" value="Unassembled WGS sequence"/>
</dbReference>
<name>A0A7K1KK38_9BACT</name>
<organism evidence="14 15">
    <name type="scientific">Pseudodesulfovibrio alkaliphilus</name>
    <dbReference type="NCBI Taxonomy" id="2661613"/>
    <lineage>
        <taxon>Bacteria</taxon>
        <taxon>Pseudomonadati</taxon>
        <taxon>Thermodesulfobacteriota</taxon>
        <taxon>Desulfovibrionia</taxon>
        <taxon>Desulfovibrionales</taxon>
        <taxon>Desulfovibrionaceae</taxon>
    </lineage>
</organism>
<dbReference type="Gene3D" id="3.30.450.350">
    <property type="entry name" value="CHASE domain"/>
    <property type="match status" value="1"/>
</dbReference>
<dbReference type="SUPFAM" id="SSF55785">
    <property type="entry name" value="PYP-like sensor domain (PAS domain)"/>
    <property type="match status" value="3"/>
</dbReference>
<dbReference type="InterPro" id="IPR001610">
    <property type="entry name" value="PAC"/>
</dbReference>
<evidence type="ECO:0000259" key="10">
    <source>
        <dbReference type="PROSITE" id="PS50112"/>
    </source>
</evidence>
<sequence length="834" mass="91362">MKRQFLIRVLIYSAAAALLCVLLHSLLTQGRRNDQRIALSLRLATLRTSIEKEVISNLLRIQGVATFIATTPRLDDDAFSRFASEALRDTVLLKNISAAPDFIIRFVYPMEGNRQALGADYRTLPGQWEQALRAKETGALVVAGPVALIQGGTGLVGRAPVIIRNGDRERFWGLVSAIIDVDRLYDAVGLRGYSDLNLAIRGVDGKGEEGEVFFGDPSLFAPASGAVFMPVSFPSGSWQLAALPASGSAGIAPSLPVMYGLVVLLYGGGLLLSYRNLRKDHDLQRVGQGLAEAQTLAHLGSWEMDFTTKEVRWSDETYRIFGLDRNSYVPTMDAIWDLVHPEDRESAERAFGAAMAEGAGYSLTHRIVRQDGSVGHVLARGSFTIGKDRSPASAMGTLLDITPLKETESALRTREQTLHAMSDASHDAIIMVDGEDTILFWNRAATKLFGHTEQEAIGRKLHPMVSLEADAAAARHSFQRFARTGSGQAVGTVREFTAVRKDGTTFPVERSVSAFELDGQWHAVGILRDITRRIEAREKLESYARRIALASEAGGVGVWEWNPLTDELIWDARMRQIYAIKPGEFSGLYRAWASRVHPEDLPGAEDALTTLRSQGGDWRHEFRILLPDGGLRHIRVAARARKDKNGQVTSIIGINRDITEQRLAEQELTRLATRDSLTGLFSRGHFMELGTRAVEHARRYGEPVSVLMFDADRFKAVNDTYGHDAGDAVLRALAATAADTLRQVDILGRIGGEEFAAVLPQADTKQAMLVAERLRSAIAAHEMDIGTGKPLSVTVSIGVSVFDEPSASLETMLKDADAALYAAKQNGRNRVERG</sequence>
<dbReference type="SMART" id="SM01079">
    <property type="entry name" value="CHASE"/>
    <property type="match status" value="1"/>
</dbReference>
<dbReference type="PANTHER" id="PTHR44757">
    <property type="entry name" value="DIGUANYLATE CYCLASE DGCP"/>
    <property type="match status" value="1"/>
</dbReference>
<comment type="subcellular location">
    <subcellularLocation>
        <location evidence="1">Cell inner membrane</location>
        <topology evidence="1">Multi-pass membrane protein</topology>
    </subcellularLocation>
</comment>
<dbReference type="Pfam" id="PF03924">
    <property type="entry name" value="CHASE"/>
    <property type="match status" value="1"/>
</dbReference>
<evidence type="ECO:0000256" key="8">
    <source>
        <dbReference type="ARBA" id="ARBA00022989"/>
    </source>
</evidence>
<dbReference type="PANTHER" id="PTHR44757:SF2">
    <property type="entry name" value="BIOFILM ARCHITECTURE MAINTENANCE PROTEIN MBAA"/>
    <property type="match status" value="1"/>
</dbReference>
<keyword evidence="6" id="KW-0677">Repeat</keyword>
<dbReference type="AlphaFoldDB" id="A0A7K1KK38"/>
<keyword evidence="3" id="KW-0997">Cell inner membrane</keyword>
<protein>
    <submittedName>
        <fullName evidence="14">Diguanylate cyclase</fullName>
    </submittedName>
</protein>
<keyword evidence="7" id="KW-0547">Nucleotide-binding</keyword>
<dbReference type="InterPro" id="IPR043128">
    <property type="entry name" value="Rev_trsase/Diguanyl_cyclase"/>
</dbReference>
<evidence type="ECO:0000259" key="11">
    <source>
        <dbReference type="PROSITE" id="PS50113"/>
    </source>
</evidence>